<dbReference type="GO" id="GO:0042277">
    <property type="term" value="F:peptide binding"/>
    <property type="evidence" value="ECO:0007669"/>
    <property type="project" value="TreeGrafter"/>
</dbReference>
<accession>A0A914RTJ4</accession>
<dbReference type="PRINTS" id="PR00237">
    <property type="entry name" value="GPCRRHODOPSN"/>
</dbReference>
<feature type="transmembrane region" description="Helical" evidence="9">
    <location>
        <begin position="42"/>
        <end position="62"/>
    </location>
</feature>
<organism evidence="11 12">
    <name type="scientific">Parascaris equorum</name>
    <name type="common">Equine roundworm</name>
    <dbReference type="NCBI Taxonomy" id="6256"/>
    <lineage>
        <taxon>Eukaryota</taxon>
        <taxon>Metazoa</taxon>
        <taxon>Ecdysozoa</taxon>
        <taxon>Nematoda</taxon>
        <taxon>Chromadorea</taxon>
        <taxon>Rhabditida</taxon>
        <taxon>Spirurina</taxon>
        <taxon>Ascaridomorpha</taxon>
        <taxon>Ascaridoidea</taxon>
        <taxon>Ascarididae</taxon>
        <taxon>Parascaris</taxon>
    </lineage>
</organism>
<dbReference type="Proteomes" id="UP000887564">
    <property type="component" value="Unplaced"/>
</dbReference>
<dbReference type="GO" id="GO:0043005">
    <property type="term" value="C:neuron projection"/>
    <property type="evidence" value="ECO:0007669"/>
    <property type="project" value="TreeGrafter"/>
</dbReference>
<reference evidence="12" key="1">
    <citation type="submission" date="2022-11" db="UniProtKB">
        <authorList>
            <consortium name="WormBaseParasite"/>
        </authorList>
    </citation>
    <scope>IDENTIFICATION</scope>
</reference>
<proteinExistence type="predicted"/>
<dbReference type="PANTHER" id="PTHR24229">
    <property type="entry name" value="NEUROPEPTIDES RECEPTOR"/>
    <property type="match status" value="1"/>
</dbReference>
<evidence type="ECO:0000256" key="1">
    <source>
        <dbReference type="ARBA" id="ARBA00004651"/>
    </source>
</evidence>
<comment type="subcellular location">
    <subcellularLocation>
        <location evidence="1">Cell membrane</location>
        <topology evidence="1">Multi-pass membrane protein</topology>
    </subcellularLocation>
</comment>
<dbReference type="PANTHER" id="PTHR24229:SF40">
    <property type="entry name" value="ALLATOSTATIN C RECEPTOR 1-RELATED"/>
    <property type="match status" value="1"/>
</dbReference>
<evidence type="ECO:0000259" key="10">
    <source>
        <dbReference type="PROSITE" id="PS50262"/>
    </source>
</evidence>
<keyword evidence="7" id="KW-0675">Receptor</keyword>
<keyword evidence="8" id="KW-0807">Transducer</keyword>
<keyword evidence="11" id="KW-1185">Reference proteome</keyword>
<evidence type="ECO:0000256" key="7">
    <source>
        <dbReference type="ARBA" id="ARBA00023170"/>
    </source>
</evidence>
<evidence type="ECO:0000256" key="4">
    <source>
        <dbReference type="ARBA" id="ARBA00022989"/>
    </source>
</evidence>
<dbReference type="AlphaFoldDB" id="A0A914RTJ4"/>
<evidence type="ECO:0000256" key="3">
    <source>
        <dbReference type="ARBA" id="ARBA00022692"/>
    </source>
</evidence>
<feature type="domain" description="G-protein coupled receptors family 1 profile" evidence="10">
    <location>
        <begin position="1"/>
        <end position="130"/>
    </location>
</feature>
<dbReference type="WBParaSite" id="PEQ_0000981501-mRNA-1">
    <property type="protein sequence ID" value="PEQ_0000981501-mRNA-1"/>
    <property type="gene ID" value="PEQ_0000981501"/>
</dbReference>
<feature type="transmembrane region" description="Helical" evidence="9">
    <location>
        <begin position="113"/>
        <end position="133"/>
    </location>
</feature>
<name>A0A914RTJ4_PAREQ</name>
<keyword evidence="2" id="KW-1003">Cell membrane</keyword>
<protein>
    <submittedName>
        <fullName evidence="12">G-protein coupled receptors family 1 profile domain-containing protein</fullName>
    </submittedName>
</protein>
<dbReference type="Gene3D" id="1.20.1070.10">
    <property type="entry name" value="Rhodopsin 7-helix transmembrane proteins"/>
    <property type="match status" value="1"/>
</dbReference>
<dbReference type="GO" id="GO:0005886">
    <property type="term" value="C:plasma membrane"/>
    <property type="evidence" value="ECO:0007669"/>
    <property type="project" value="UniProtKB-SubCell"/>
</dbReference>
<dbReference type="GO" id="GO:0004930">
    <property type="term" value="F:G protein-coupled receptor activity"/>
    <property type="evidence" value="ECO:0007669"/>
    <property type="project" value="UniProtKB-KW"/>
</dbReference>
<sequence length="146" mass="17040">MLIISGSENSRCSCMLIWSDDLENTMNDSDIINEITFSKRIFTTYSFSLSYMLPLVAIWYFYANIIARLWVTLMGLAIVISYTLCWMPFWIVTWSIELEANWVVSPLLVPLSYGAYALQYIDSAVNPFLYMFLTDTFRQKVVNLYK</sequence>
<dbReference type="InterPro" id="IPR017452">
    <property type="entry name" value="GPCR_Rhodpsn_7TM"/>
</dbReference>
<evidence type="ECO:0000256" key="6">
    <source>
        <dbReference type="ARBA" id="ARBA00023136"/>
    </source>
</evidence>
<evidence type="ECO:0000256" key="5">
    <source>
        <dbReference type="ARBA" id="ARBA00023040"/>
    </source>
</evidence>
<keyword evidence="5" id="KW-0297">G-protein coupled receptor</keyword>
<evidence type="ECO:0000256" key="8">
    <source>
        <dbReference type="ARBA" id="ARBA00023224"/>
    </source>
</evidence>
<evidence type="ECO:0000313" key="11">
    <source>
        <dbReference type="Proteomes" id="UP000887564"/>
    </source>
</evidence>
<dbReference type="PROSITE" id="PS50262">
    <property type="entry name" value="G_PROTEIN_RECEP_F1_2"/>
    <property type="match status" value="1"/>
</dbReference>
<dbReference type="InterPro" id="IPR000276">
    <property type="entry name" value="GPCR_Rhodpsn"/>
</dbReference>
<dbReference type="SUPFAM" id="SSF81321">
    <property type="entry name" value="Family A G protein-coupled receptor-like"/>
    <property type="match status" value="1"/>
</dbReference>
<keyword evidence="4 9" id="KW-1133">Transmembrane helix</keyword>
<keyword evidence="3 9" id="KW-0812">Transmembrane</keyword>
<evidence type="ECO:0000256" key="9">
    <source>
        <dbReference type="SAM" id="Phobius"/>
    </source>
</evidence>
<feature type="transmembrane region" description="Helical" evidence="9">
    <location>
        <begin position="69"/>
        <end position="93"/>
    </location>
</feature>
<evidence type="ECO:0000256" key="2">
    <source>
        <dbReference type="ARBA" id="ARBA00022475"/>
    </source>
</evidence>
<evidence type="ECO:0000313" key="12">
    <source>
        <dbReference type="WBParaSite" id="PEQ_0000981501-mRNA-1"/>
    </source>
</evidence>
<keyword evidence="6 9" id="KW-0472">Membrane</keyword>